<name>A0A1H3JQB6_9RHOB</name>
<sequence length="293" mass="32403">MQVILHCGVHCTDDDRLLKGLLRNADMLRAEGTAVPGPSRYRTLLSEIVNALDTGTPAPAARDVVLDEILDMPAESTDRVVLCHPDLFSVRRIALAGGRLYRKAESRLAMLRDLFAEDQVELVLGLRDMGSFLPALLAATPHEHLDEVLHGADPTALRWSDLIVRIRAAVPGMPITVWCNEDTPLLWGQILREVAGLPPDRKITGAFDLFGEIVRDEGMRRFRAFLKDNPGVSEDQKRRLMAAFLDKYAIEDALEEELDLPGWDATGLEALSAAYDADLDRIAEIPGVRVLVP</sequence>
<dbReference type="EMBL" id="FNPF01000007">
    <property type="protein sequence ID" value="SDY41568.1"/>
    <property type="molecule type" value="Genomic_DNA"/>
</dbReference>
<keyword evidence="2" id="KW-1185">Reference proteome</keyword>
<gene>
    <name evidence="1" type="ORF">SAMN05444340_107153</name>
</gene>
<evidence type="ECO:0000313" key="1">
    <source>
        <dbReference type="EMBL" id="SDY41568.1"/>
    </source>
</evidence>
<reference evidence="1 2" key="1">
    <citation type="submission" date="2016-10" db="EMBL/GenBank/DDBJ databases">
        <authorList>
            <person name="de Groot N.N."/>
        </authorList>
    </citation>
    <scope>NUCLEOTIDE SEQUENCE [LARGE SCALE GENOMIC DNA]</scope>
    <source>
        <strain evidence="1 2">DSM 26880</strain>
    </source>
</reference>
<proteinExistence type="predicted"/>
<accession>A0A1H3JQB6</accession>
<evidence type="ECO:0000313" key="2">
    <source>
        <dbReference type="Proteomes" id="UP000199286"/>
    </source>
</evidence>
<dbReference type="Proteomes" id="UP000199286">
    <property type="component" value="Unassembled WGS sequence"/>
</dbReference>
<organism evidence="1 2">
    <name type="scientific">Citreimonas salinaria</name>
    <dbReference type="NCBI Taxonomy" id="321339"/>
    <lineage>
        <taxon>Bacteria</taxon>
        <taxon>Pseudomonadati</taxon>
        <taxon>Pseudomonadota</taxon>
        <taxon>Alphaproteobacteria</taxon>
        <taxon>Rhodobacterales</taxon>
        <taxon>Roseobacteraceae</taxon>
        <taxon>Citreimonas</taxon>
    </lineage>
</organism>
<dbReference type="STRING" id="321339.SAMN05444340_107153"/>
<dbReference type="AlphaFoldDB" id="A0A1H3JQB6"/>
<protein>
    <submittedName>
        <fullName evidence="1">Uncharacterized protein</fullName>
    </submittedName>
</protein>